<sequence>MLIVYWNCLIFGIAFALISLVIGEVIGHWLDSAAAALHLNHFDFMQPIVLVGGITTFGAAGIIFHKYTMLGATLIVVLAILIAMVLSALTYIFFVRNMNKAEQSIGHSVHELVGRAAEVSVTIPTLGYGEIIIRTRSGISNYPAVSFEGLSIAQGKQVVIVELRGRDFAVSELNI</sequence>
<dbReference type="GO" id="GO:0006508">
    <property type="term" value="P:proteolysis"/>
    <property type="evidence" value="ECO:0007669"/>
    <property type="project" value="UniProtKB-KW"/>
</dbReference>
<feature type="transmembrane region" description="Helical" evidence="1">
    <location>
        <begin position="47"/>
        <end position="64"/>
    </location>
</feature>
<keyword evidence="3" id="KW-0645">Protease</keyword>
<reference evidence="3" key="1">
    <citation type="submission" date="2020-03" db="EMBL/GenBank/DDBJ databases">
        <title>Draft sequencing of Paenibacilllus sp. S3N08.</title>
        <authorList>
            <person name="Kim D.-U."/>
        </authorList>
    </citation>
    <scope>NUCLEOTIDE SEQUENCE</scope>
    <source>
        <strain evidence="3">S3N08</strain>
    </source>
</reference>
<accession>A0ABX0J3M2</accession>
<keyword evidence="3" id="KW-0378">Hydrolase</keyword>
<dbReference type="EMBL" id="JAAOIW010000003">
    <property type="protein sequence ID" value="NHN30258.1"/>
    <property type="molecule type" value="Genomic_DNA"/>
</dbReference>
<evidence type="ECO:0000259" key="2">
    <source>
        <dbReference type="Pfam" id="PF25842"/>
    </source>
</evidence>
<gene>
    <name evidence="3" type="ORF">G9U52_10475</name>
</gene>
<keyword evidence="1" id="KW-1133">Transmembrane helix</keyword>
<dbReference type="Pfam" id="PF25842">
    <property type="entry name" value="NfeD_TM"/>
    <property type="match status" value="1"/>
</dbReference>
<dbReference type="InterPro" id="IPR058653">
    <property type="entry name" value="NfeD2_TM"/>
</dbReference>
<organism evidence="3 4">
    <name type="scientific">Paenibacillus agricola</name>
    <dbReference type="NCBI Taxonomy" id="2716264"/>
    <lineage>
        <taxon>Bacteria</taxon>
        <taxon>Bacillati</taxon>
        <taxon>Bacillota</taxon>
        <taxon>Bacilli</taxon>
        <taxon>Bacillales</taxon>
        <taxon>Paenibacillaceae</taxon>
        <taxon>Paenibacillus</taxon>
    </lineage>
</organism>
<feature type="domain" description="Membrane protein NfeD2 N-terminal transmembrane" evidence="2">
    <location>
        <begin position="3"/>
        <end position="103"/>
    </location>
</feature>
<evidence type="ECO:0000313" key="3">
    <source>
        <dbReference type="EMBL" id="NHN30258.1"/>
    </source>
</evidence>
<feature type="transmembrane region" description="Helical" evidence="1">
    <location>
        <begin position="71"/>
        <end position="94"/>
    </location>
</feature>
<dbReference type="InterPro" id="IPR012340">
    <property type="entry name" value="NA-bd_OB-fold"/>
</dbReference>
<dbReference type="Gene3D" id="2.40.50.140">
    <property type="entry name" value="Nucleic acid-binding proteins"/>
    <property type="match status" value="1"/>
</dbReference>
<keyword evidence="1" id="KW-0472">Membrane</keyword>
<comment type="caution">
    <text evidence="3">The sequence shown here is derived from an EMBL/GenBank/DDBJ whole genome shotgun (WGS) entry which is preliminary data.</text>
</comment>
<dbReference type="Proteomes" id="UP001165962">
    <property type="component" value="Unassembled WGS sequence"/>
</dbReference>
<dbReference type="GO" id="GO:0008233">
    <property type="term" value="F:peptidase activity"/>
    <property type="evidence" value="ECO:0007669"/>
    <property type="project" value="UniProtKB-KW"/>
</dbReference>
<protein>
    <submittedName>
        <fullName evidence="3">Protease</fullName>
    </submittedName>
</protein>
<proteinExistence type="predicted"/>
<name>A0ABX0J3M2_9BACL</name>
<keyword evidence="4" id="KW-1185">Reference proteome</keyword>
<keyword evidence="1" id="KW-0812">Transmembrane</keyword>
<evidence type="ECO:0000256" key="1">
    <source>
        <dbReference type="SAM" id="Phobius"/>
    </source>
</evidence>
<evidence type="ECO:0000313" key="4">
    <source>
        <dbReference type="Proteomes" id="UP001165962"/>
    </source>
</evidence>